<dbReference type="PaxDb" id="4081-Solyc07g008870.1.1"/>
<organism evidence="2">
    <name type="scientific">Solanum lycopersicum</name>
    <name type="common">Tomato</name>
    <name type="synonym">Lycopersicon esculentum</name>
    <dbReference type="NCBI Taxonomy" id="4081"/>
    <lineage>
        <taxon>Eukaryota</taxon>
        <taxon>Viridiplantae</taxon>
        <taxon>Streptophyta</taxon>
        <taxon>Embryophyta</taxon>
        <taxon>Tracheophyta</taxon>
        <taxon>Spermatophyta</taxon>
        <taxon>Magnoliopsida</taxon>
        <taxon>eudicotyledons</taxon>
        <taxon>Gunneridae</taxon>
        <taxon>Pentapetalae</taxon>
        <taxon>asterids</taxon>
        <taxon>lamiids</taxon>
        <taxon>Solanales</taxon>
        <taxon>Solanaceae</taxon>
        <taxon>Solanoideae</taxon>
        <taxon>Solaneae</taxon>
        <taxon>Solanum</taxon>
        <taxon>Solanum subgen. Lycopersicon</taxon>
    </lineage>
</organism>
<proteinExistence type="predicted"/>
<feature type="region of interest" description="Disordered" evidence="1">
    <location>
        <begin position="80"/>
        <end position="138"/>
    </location>
</feature>
<feature type="compositionally biased region" description="Low complexity" evidence="1">
    <location>
        <begin position="114"/>
        <end position="138"/>
    </location>
</feature>
<feature type="compositionally biased region" description="Low complexity" evidence="1">
    <location>
        <begin position="86"/>
        <end position="106"/>
    </location>
</feature>
<feature type="compositionally biased region" description="Polar residues" evidence="1">
    <location>
        <begin position="1"/>
        <end position="12"/>
    </location>
</feature>
<dbReference type="Gramene" id="Solyc07g008865.1.1">
    <property type="protein sequence ID" value="Solyc07g008865.1.1"/>
    <property type="gene ID" value="Solyc07g008865.1"/>
</dbReference>
<feature type="region of interest" description="Disordered" evidence="1">
    <location>
        <begin position="1"/>
        <end position="34"/>
    </location>
</feature>
<evidence type="ECO:0000256" key="1">
    <source>
        <dbReference type="SAM" id="MobiDB-lite"/>
    </source>
</evidence>
<evidence type="ECO:0000313" key="3">
    <source>
        <dbReference type="Proteomes" id="UP000004994"/>
    </source>
</evidence>
<reference evidence="2" key="1">
    <citation type="journal article" date="2012" name="Nature">
        <title>The tomato genome sequence provides insights into fleshy fruit evolution.</title>
        <authorList>
            <consortium name="Tomato Genome Consortium"/>
        </authorList>
    </citation>
    <scope>NUCLEOTIDE SEQUENCE [LARGE SCALE GENOMIC DNA]</scope>
    <source>
        <strain evidence="2">cv. Heinz 1706</strain>
    </source>
</reference>
<protein>
    <submittedName>
        <fullName evidence="2">Uncharacterized protein</fullName>
    </submittedName>
</protein>
<evidence type="ECO:0000313" key="2">
    <source>
        <dbReference type="EnsemblPlants" id="Solyc07g008865.1.1"/>
    </source>
</evidence>
<dbReference type="EnsemblPlants" id="Solyc07g008865.1.1">
    <property type="protein sequence ID" value="Solyc07g008865.1.1"/>
    <property type="gene ID" value="Solyc07g008865.1"/>
</dbReference>
<sequence>MDDLYFNSSNPGSDIYENEGDPVDSDEVVDPPLRISNPRITVVVKKSKNTIPGKEKNGYTTGGGYTGDATATSIGVSGGVTGGARGDSNGATGDNGGATTSATSTGVTGGSGGTTTKRPATTSTAYEGATTATTTASRSANIQEAKNREANNNCFVVLFGANDDVIKRSGTIDRELHSTLLKSSVLTNIDLDYKPNGLRWKGGTTITQRKLQEQSYK</sequence>
<reference evidence="2" key="2">
    <citation type="submission" date="2019-01" db="UniProtKB">
        <authorList>
            <consortium name="EnsemblPlants"/>
        </authorList>
    </citation>
    <scope>IDENTIFICATION</scope>
    <source>
        <strain evidence="2">cv. Heinz 1706</strain>
    </source>
</reference>
<keyword evidence="3" id="KW-1185">Reference proteome</keyword>
<dbReference type="Proteomes" id="UP000004994">
    <property type="component" value="Chromosome 7"/>
</dbReference>
<feature type="compositionally biased region" description="Acidic residues" evidence="1">
    <location>
        <begin position="16"/>
        <end position="29"/>
    </location>
</feature>
<accession>A0A3Q7H7U2</accession>
<dbReference type="AlphaFoldDB" id="A0A3Q7H7U2"/>
<dbReference type="InParanoid" id="A0A3Q7H7U2"/>
<name>A0A3Q7H7U2_SOLLC</name>